<proteinExistence type="predicted"/>
<dbReference type="Proteomes" id="UP000789920">
    <property type="component" value="Unassembled WGS sequence"/>
</dbReference>
<keyword evidence="2" id="KW-1185">Reference proteome</keyword>
<reference evidence="1" key="1">
    <citation type="submission" date="2021-06" db="EMBL/GenBank/DDBJ databases">
        <authorList>
            <person name="Kallberg Y."/>
            <person name="Tangrot J."/>
            <person name="Rosling A."/>
        </authorList>
    </citation>
    <scope>NUCLEOTIDE SEQUENCE</scope>
    <source>
        <strain evidence="1">MA461A</strain>
    </source>
</reference>
<evidence type="ECO:0000313" key="2">
    <source>
        <dbReference type="Proteomes" id="UP000789920"/>
    </source>
</evidence>
<organism evidence="1 2">
    <name type="scientific">Racocetra persica</name>
    <dbReference type="NCBI Taxonomy" id="160502"/>
    <lineage>
        <taxon>Eukaryota</taxon>
        <taxon>Fungi</taxon>
        <taxon>Fungi incertae sedis</taxon>
        <taxon>Mucoromycota</taxon>
        <taxon>Glomeromycotina</taxon>
        <taxon>Glomeromycetes</taxon>
        <taxon>Diversisporales</taxon>
        <taxon>Gigasporaceae</taxon>
        <taxon>Racocetra</taxon>
    </lineage>
</organism>
<evidence type="ECO:0000313" key="1">
    <source>
        <dbReference type="EMBL" id="CAG8490419.1"/>
    </source>
</evidence>
<accession>A0ACA9KU47</accession>
<comment type="caution">
    <text evidence="1">The sequence shown here is derived from an EMBL/GenBank/DDBJ whole genome shotgun (WGS) entry which is preliminary data.</text>
</comment>
<gene>
    <name evidence="1" type="ORF">RPERSI_LOCUS1364</name>
</gene>
<sequence>MQQLTSPPKSTIHKHFQTKKKRSVVDQKHKSTSPNCSSEFLLSWFEDSNAIVYSNMTAIPSVQIK</sequence>
<dbReference type="EMBL" id="CAJVQC010001234">
    <property type="protein sequence ID" value="CAG8490419.1"/>
    <property type="molecule type" value="Genomic_DNA"/>
</dbReference>
<name>A0ACA9KU47_9GLOM</name>
<protein>
    <submittedName>
        <fullName evidence="1">19531_t:CDS:1</fullName>
    </submittedName>
</protein>